<proteinExistence type="predicted"/>
<dbReference type="AlphaFoldDB" id="A0A3N4JF80"/>
<feature type="chain" id="PRO_5018250272" description="Secreted protein" evidence="1">
    <location>
        <begin position="23"/>
        <end position="69"/>
    </location>
</feature>
<dbReference type="Proteomes" id="UP000276215">
    <property type="component" value="Unassembled WGS sequence"/>
</dbReference>
<accession>A0A3N4JF80</accession>
<evidence type="ECO:0000313" key="3">
    <source>
        <dbReference type="Proteomes" id="UP000276215"/>
    </source>
</evidence>
<keyword evidence="3" id="KW-1185">Reference proteome</keyword>
<keyword evidence="1" id="KW-0732">Signal</keyword>
<dbReference type="EMBL" id="ML120472">
    <property type="protein sequence ID" value="RPA92494.1"/>
    <property type="molecule type" value="Genomic_DNA"/>
</dbReference>
<evidence type="ECO:0000313" key="2">
    <source>
        <dbReference type="EMBL" id="RPA92494.1"/>
    </source>
</evidence>
<organism evidence="2 3">
    <name type="scientific">Choiromyces venosus 120613-1</name>
    <dbReference type="NCBI Taxonomy" id="1336337"/>
    <lineage>
        <taxon>Eukaryota</taxon>
        <taxon>Fungi</taxon>
        <taxon>Dikarya</taxon>
        <taxon>Ascomycota</taxon>
        <taxon>Pezizomycotina</taxon>
        <taxon>Pezizomycetes</taxon>
        <taxon>Pezizales</taxon>
        <taxon>Tuberaceae</taxon>
        <taxon>Choiromyces</taxon>
    </lineage>
</organism>
<reference evidence="2 3" key="1">
    <citation type="journal article" date="2018" name="Nat. Ecol. Evol.">
        <title>Pezizomycetes genomes reveal the molecular basis of ectomycorrhizal truffle lifestyle.</title>
        <authorList>
            <person name="Murat C."/>
            <person name="Payen T."/>
            <person name="Noel B."/>
            <person name="Kuo A."/>
            <person name="Morin E."/>
            <person name="Chen J."/>
            <person name="Kohler A."/>
            <person name="Krizsan K."/>
            <person name="Balestrini R."/>
            <person name="Da Silva C."/>
            <person name="Montanini B."/>
            <person name="Hainaut M."/>
            <person name="Levati E."/>
            <person name="Barry K.W."/>
            <person name="Belfiori B."/>
            <person name="Cichocki N."/>
            <person name="Clum A."/>
            <person name="Dockter R.B."/>
            <person name="Fauchery L."/>
            <person name="Guy J."/>
            <person name="Iotti M."/>
            <person name="Le Tacon F."/>
            <person name="Lindquist E.A."/>
            <person name="Lipzen A."/>
            <person name="Malagnac F."/>
            <person name="Mello A."/>
            <person name="Molinier V."/>
            <person name="Miyauchi S."/>
            <person name="Poulain J."/>
            <person name="Riccioni C."/>
            <person name="Rubini A."/>
            <person name="Sitrit Y."/>
            <person name="Splivallo R."/>
            <person name="Traeger S."/>
            <person name="Wang M."/>
            <person name="Zifcakova L."/>
            <person name="Wipf D."/>
            <person name="Zambonelli A."/>
            <person name="Paolocci F."/>
            <person name="Nowrousian M."/>
            <person name="Ottonello S."/>
            <person name="Baldrian P."/>
            <person name="Spatafora J.W."/>
            <person name="Henrissat B."/>
            <person name="Nagy L.G."/>
            <person name="Aury J.M."/>
            <person name="Wincker P."/>
            <person name="Grigoriev I.V."/>
            <person name="Bonfante P."/>
            <person name="Martin F.M."/>
        </authorList>
    </citation>
    <scope>NUCLEOTIDE SEQUENCE [LARGE SCALE GENOMIC DNA]</scope>
    <source>
        <strain evidence="2 3">120613-1</strain>
    </source>
</reference>
<gene>
    <name evidence="2" type="ORF">L873DRAFT_1817575</name>
</gene>
<protein>
    <recommendedName>
        <fullName evidence="4">Secreted protein</fullName>
    </recommendedName>
</protein>
<name>A0A3N4JF80_9PEZI</name>
<feature type="signal peptide" evidence="1">
    <location>
        <begin position="1"/>
        <end position="22"/>
    </location>
</feature>
<sequence>MSSIPLIIPVCAISTGLPVACAATDRVRCHEISLVIRGVCICPEVHAAHLQRDKDRKGFQEILFHFYKE</sequence>
<evidence type="ECO:0008006" key="4">
    <source>
        <dbReference type="Google" id="ProtNLM"/>
    </source>
</evidence>
<evidence type="ECO:0000256" key="1">
    <source>
        <dbReference type="SAM" id="SignalP"/>
    </source>
</evidence>